<gene>
    <name evidence="2" type="ORF">EJB05_50249</name>
</gene>
<keyword evidence="3" id="KW-1185">Reference proteome</keyword>
<evidence type="ECO:0000313" key="2">
    <source>
        <dbReference type="EMBL" id="TVU04156.1"/>
    </source>
</evidence>
<proteinExistence type="predicted"/>
<dbReference type="OrthoDB" id="1849062at2759"/>
<dbReference type="Proteomes" id="UP000324897">
    <property type="component" value="Unassembled WGS sequence"/>
</dbReference>
<sequence length="484" mass="54843">MEPAVWVSGFPVEYVSTEMFGSCHQISIPCSTELVECTAATHSDPTETAGQAFEVDSHNVEVIHNPIQVFEEAAEKVKVDAKLMKKKIHKYPGSMREIDKRYRNPSIVAIGPHHDHSQDHLWHAEKMKHAAACYCIKESGHSVQEIYDAVVIVADEARRLYDPEVVGTVVDDDFLPMMFYDSCFLVQYMLFVANYYDSDSEMDESLVSYFESNHNDIYHDIMLLDNQLPWLVVETVMRFRDVPLRKFIANCRNCLQNITVKDDDIVIDDSFETPHLLGLLRFYIVGRSSKKLPTDAPESFSLSLSPSDLAEVGISLKAKAKIDLTGMCIEKKGPFFADLCISPLQLDARPSWLINMAALEICMSSDFLQEEGEDSAVCSYLNLLTMLVQREGDVQDLRKKHLLQGGGGFTDTDALKFFSCIRSLRRRSCYISTMIEIQDYMDKRGMRTKVHAFVYKNIKIITTFFSAIIALFGILGTLKSLKVP</sequence>
<reference evidence="2 3" key="1">
    <citation type="journal article" date="2019" name="Sci. Rep.">
        <title>A high-quality genome of Eragrostis curvula grass provides insights into Poaceae evolution and supports new strategies to enhance forage quality.</title>
        <authorList>
            <person name="Carballo J."/>
            <person name="Santos B.A.C.M."/>
            <person name="Zappacosta D."/>
            <person name="Garbus I."/>
            <person name="Selva J.P."/>
            <person name="Gallo C.A."/>
            <person name="Diaz A."/>
            <person name="Albertini E."/>
            <person name="Caccamo M."/>
            <person name="Echenique V."/>
        </authorList>
    </citation>
    <scope>NUCLEOTIDE SEQUENCE [LARGE SCALE GENOMIC DNA]</scope>
    <source>
        <strain evidence="3">cv. Victoria</strain>
        <tissue evidence="2">Leaf</tissue>
    </source>
</reference>
<dbReference type="PANTHER" id="PTHR31549:SF233">
    <property type="match status" value="1"/>
</dbReference>
<name>A0A5J9SYL5_9POAL</name>
<evidence type="ECO:0000313" key="3">
    <source>
        <dbReference type="Proteomes" id="UP000324897"/>
    </source>
</evidence>
<comment type="caution">
    <text evidence="2">The sequence shown here is derived from an EMBL/GenBank/DDBJ whole genome shotgun (WGS) entry which is preliminary data.</text>
</comment>
<dbReference type="PANTHER" id="PTHR31549">
    <property type="entry name" value="PROTEIN, PUTATIVE (DUF247)-RELATED-RELATED"/>
    <property type="match status" value="1"/>
</dbReference>
<feature type="transmembrane region" description="Helical" evidence="1">
    <location>
        <begin position="460"/>
        <end position="478"/>
    </location>
</feature>
<dbReference type="AlphaFoldDB" id="A0A5J9SYL5"/>
<dbReference type="Pfam" id="PF03140">
    <property type="entry name" value="DUF247"/>
    <property type="match status" value="1"/>
</dbReference>
<organism evidence="2 3">
    <name type="scientific">Eragrostis curvula</name>
    <name type="common">weeping love grass</name>
    <dbReference type="NCBI Taxonomy" id="38414"/>
    <lineage>
        <taxon>Eukaryota</taxon>
        <taxon>Viridiplantae</taxon>
        <taxon>Streptophyta</taxon>
        <taxon>Embryophyta</taxon>
        <taxon>Tracheophyta</taxon>
        <taxon>Spermatophyta</taxon>
        <taxon>Magnoliopsida</taxon>
        <taxon>Liliopsida</taxon>
        <taxon>Poales</taxon>
        <taxon>Poaceae</taxon>
        <taxon>PACMAD clade</taxon>
        <taxon>Chloridoideae</taxon>
        <taxon>Eragrostideae</taxon>
        <taxon>Eragrostidinae</taxon>
        <taxon>Eragrostis</taxon>
    </lineage>
</organism>
<keyword evidence="1" id="KW-1133">Transmembrane helix</keyword>
<dbReference type="EMBL" id="RWGY01000088">
    <property type="protein sequence ID" value="TVU04156.1"/>
    <property type="molecule type" value="Genomic_DNA"/>
</dbReference>
<keyword evidence="1" id="KW-0472">Membrane</keyword>
<dbReference type="Gramene" id="TVU04156">
    <property type="protein sequence ID" value="TVU04156"/>
    <property type="gene ID" value="EJB05_50249"/>
</dbReference>
<accession>A0A5J9SYL5</accession>
<protein>
    <submittedName>
        <fullName evidence="2">Uncharacterized protein</fullName>
    </submittedName>
</protein>
<evidence type="ECO:0000256" key="1">
    <source>
        <dbReference type="SAM" id="Phobius"/>
    </source>
</evidence>
<feature type="non-terminal residue" evidence="2">
    <location>
        <position position="1"/>
    </location>
</feature>
<dbReference type="InterPro" id="IPR004158">
    <property type="entry name" value="DUF247_pln"/>
</dbReference>
<keyword evidence="1" id="KW-0812">Transmembrane</keyword>